<sequence>MLAPQPIEADINWNLAFGEDQTFDFFADGELPTFEQTPPEDIQPVISPPKTTAQPPERLSIDQRPHYSTSFIGFSNESDPFSLEHFPYTKDDEVDFYRVTYRRQQGDAPLHFLQSRTETAVEGQKVISECMSSLDEREHLESLVDKETGIALVKLYFRFVFESLPILSRSQVFADLESFVSTASTGLLAGLYALALPFTPWDEKLCLDSAYSKPDVAKLWQVSYTCLQKELHFPRLSTIQIYILLLNHTPFDAVCVENPFVWSLASSMLAMAQSLGLNIDAKGWKLPAWEVRLRRRLWWVVYVEYTWRAVTHGRCSMISDDDWDVAPLTVDDFMIDVDVPDYIQKLSPDYIIQLCSLTEITSHICRQFFSLRAVSRPQILETLLDQARRPRQLLLQWLESLPPSLTPNESEADDSVTSHRSLYVAYYTTHILILRALLRPIISRSSPVDQNVQGTVLQSCRGLIQTVIKFIRGLDARHQSAFWPAYTRNCLAYPGLFCYMLCLQDERLPWQSLASVFELKNANSCQHGARNLHPQDTPESRQKLYHFLDAFFKNATVDAKQERKKYPDKFDPINVGTFFKDITGEEDDSPAQYYPPSKDEVILSDESVEKITPTVERWYPKEEDGSSKVEQGLLCTHTNGCDCALPLKERQLAAFQREYYPNDCWEFYFYNGKAYRNLEFVKTLIFHGEMDPILRVCSSDECHLARWWEAGPCYCEGSDLGWDMLCEYAMTMYLVLNILYCFPDLREDGYRDLGSYQRAIRTCTISSGCQIATYPHRDLFGIGDKQFNAHPRPFDVSRWRHVMKVETLGMPESIRKAFEETGEVSNISDRFYKLEFYPYGLMSYDEFLSFEKPVSYQPHASDIPQAQQVLHNKGLPAELSDSILSAANYTAKRTLPIAGKPFHPDNKAELDGYLEECWGLVVRCVMLGLELENEDWSIEKRVRDVFKRCLGSVFTYISGDWAEILSYQLITNQSHRSRLSSESA</sequence>
<dbReference type="PANTHER" id="PTHR31668:SF4">
    <property type="entry name" value="TRANSCRIPTIONAL ACTIVATOR PROTEIN DAL81"/>
    <property type="match status" value="1"/>
</dbReference>
<evidence type="ECO:0000256" key="2">
    <source>
        <dbReference type="SAM" id="MobiDB-lite"/>
    </source>
</evidence>
<dbReference type="Pfam" id="PF04082">
    <property type="entry name" value="Fungal_trans"/>
    <property type="match status" value="1"/>
</dbReference>
<evidence type="ECO:0000313" key="4">
    <source>
        <dbReference type="EMBL" id="RFN44840.1"/>
    </source>
</evidence>
<dbReference type="GO" id="GO:0006351">
    <property type="term" value="P:DNA-templated transcription"/>
    <property type="evidence" value="ECO:0007669"/>
    <property type="project" value="InterPro"/>
</dbReference>
<dbReference type="PANTHER" id="PTHR31668">
    <property type="entry name" value="GLUCOSE TRANSPORT TRANSCRIPTION REGULATOR RGT1-RELATED-RELATED"/>
    <property type="match status" value="1"/>
</dbReference>
<feature type="domain" description="Xylanolytic transcriptional activator regulatory" evidence="3">
    <location>
        <begin position="261"/>
        <end position="333"/>
    </location>
</feature>
<organism evidence="4 5">
    <name type="scientific">Fusarium flagelliforme</name>
    <dbReference type="NCBI Taxonomy" id="2675880"/>
    <lineage>
        <taxon>Eukaryota</taxon>
        <taxon>Fungi</taxon>
        <taxon>Dikarya</taxon>
        <taxon>Ascomycota</taxon>
        <taxon>Pezizomycotina</taxon>
        <taxon>Sordariomycetes</taxon>
        <taxon>Hypocreomycetidae</taxon>
        <taxon>Hypocreales</taxon>
        <taxon>Nectriaceae</taxon>
        <taxon>Fusarium</taxon>
        <taxon>Fusarium incarnatum-equiseti species complex</taxon>
    </lineage>
</organism>
<protein>
    <recommendedName>
        <fullName evidence="3">Xylanolytic transcriptional activator regulatory domain-containing protein</fullName>
    </recommendedName>
</protein>
<dbReference type="InterPro" id="IPR007219">
    <property type="entry name" value="XnlR_reg_dom"/>
</dbReference>
<gene>
    <name evidence="4" type="ORF">FIE12Z_10941</name>
</gene>
<dbReference type="InterPro" id="IPR050797">
    <property type="entry name" value="Carb_Metab_Trans_Reg"/>
</dbReference>
<comment type="caution">
    <text evidence="4">The sequence shown here is derived from an EMBL/GenBank/DDBJ whole genome shotgun (WGS) entry which is preliminary data.</text>
</comment>
<dbReference type="AlphaFoldDB" id="A0A395MAJ8"/>
<evidence type="ECO:0000259" key="3">
    <source>
        <dbReference type="SMART" id="SM00906"/>
    </source>
</evidence>
<dbReference type="SMART" id="SM00906">
    <property type="entry name" value="Fungal_trans"/>
    <property type="match status" value="1"/>
</dbReference>
<dbReference type="GO" id="GO:0008270">
    <property type="term" value="F:zinc ion binding"/>
    <property type="evidence" value="ECO:0007669"/>
    <property type="project" value="InterPro"/>
</dbReference>
<name>A0A395MAJ8_9HYPO</name>
<reference evidence="4 5" key="1">
    <citation type="journal article" date="2018" name="PLoS Pathog.">
        <title>Evolution of structural diversity of trichothecenes, a family of toxins produced by plant pathogenic and entomopathogenic fungi.</title>
        <authorList>
            <person name="Proctor R.H."/>
            <person name="McCormick S.P."/>
            <person name="Kim H.S."/>
            <person name="Cardoza R.E."/>
            <person name="Stanley A.M."/>
            <person name="Lindo L."/>
            <person name="Kelly A."/>
            <person name="Brown D.W."/>
            <person name="Lee T."/>
            <person name="Vaughan M.M."/>
            <person name="Alexander N.J."/>
            <person name="Busman M."/>
            <person name="Gutierrez S."/>
        </authorList>
    </citation>
    <scope>NUCLEOTIDE SEQUENCE [LARGE SCALE GENOMIC DNA]</scope>
    <source>
        <strain evidence="4 5">NRRL 13405</strain>
    </source>
</reference>
<feature type="region of interest" description="Disordered" evidence="2">
    <location>
        <begin position="35"/>
        <end position="57"/>
    </location>
</feature>
<dbReference type="GO" id="GO:0005634">
    <property type="term" value="C:nucleus"/>
    <property type="evidence" value="ECO:0007669"/>
    <property type="project" value="TreeGrafter"/>
</dbReference>
<evidence type="ECO:0000313" key="5">
    <source>
        <dbReference type="Proteomes" id="UP000265631"/>
    </source>
</evidence>
<keyword evidence="1" id="KW-0539">Nucleus</keyword>
<dbReference type="CDD" id="cd12148">
    <property type="entry name" value="fungal_TF_MHR"/>
    <property type="match status" value="1"/>
</dbReference>
<keyword evidence="5" id="KW-1185">Reference proteome</keyword>
<accession>A0A395MAJ8</accession>
<dbReference type="GO" id="GO:0003677">
    <property type="term" value="F:DNA binding"/>
    <property type="evidence" value="ECO:0007669"/>
    <property type="project" value="InterPro"/>
</dbReference>
<proteinExistence type="predicted"/>
<dbReference type="EMBL" id="PXXK01000395">
    <property type="protein sequence ID" value="RFN44840.1"/>
    <property type="molecule type" value="Genomic_DNA"/>
</dbReference>
<evidence type="ECO:0000256" key="1">
    <source>
        <dbReference type="ARBA" id="ARBA00023242"/>
    </source>
</evidence>
<dbReference type="GO" id="GO:0001080">
    <property type="term" value="P:nitrogen catabolite activation of transcription from RNA polymerase II promoter"/>
    <property type="evidence" value="ECO:0007669"/>
    <property type="project" value="TreeGrafter"/>
</dbReference>
<dbReference type="Proteomes" id="UP000265631">
    <property type="component" value="Unassembled WGS sequence"/>
</dbReference>